<dbReference type="GO" id="GO:0005886">
    <property type="term" value="C:plasma membrane"/>
    <property type="evidence" value="ECO:0007669"/>
    <property type="project" value="UniProtKB-SubCell"/>
</dbReference>
<dbReference type="OrthoDB" id="6538282at2"/>
<dbReference type="PANTHER" id="PTHR34582:SF6">
    <property type="entry name" value="UPF0702 TRANSMEMBRANE PROTEIN YCAP"/>
    <property type="match status" value="1"/>
</dbReference>
<protein>
    <recommendedName>
        <fullName evidence="8">YetF C-terminal domain-containing protein</fullName>
    </recommendedName>
</protein>
<keyword evidence="4 7" id="KW-0812">Transmembrane</keyword>
<keyword evidence="10" id="KW-1185">Reference proteome</keyword>
<feature type="transmembrane region" description="Helical" evidence="7">
    <location>
        <begin position="78"/>
        <end position="96"/>
    </location>
</feature>
<evidence type="ECO:0000256" key="1">
    <source>
        <dbReference type="ARBA" id="ARBA00004651"/>
    </source>
</evidence>
<dbReference type="RefSeq" id="WP_092674167.1">
    <property type="nucleotide sequence ID" value="NZ_FOXS01000003.1"/>
</dbReference>
<evidence type="ECO:0000256" key="6">
    <source>
        <dbReference type="ARBA" id="ARBA00023136"/>
    </source>
</evidence>
<evidence type="ECO:0000313" key="9">
    <source>
        <dbReference type="EMBL" id="SFQ52205.1"/>
    </source>
</evidence>
<dbReference type="AlphaFoldDB" id="A0A1I5Z782"/>
<reference evidence="10" key="1">
    <citation type="submission" date="2016-10" db="EMBL/GenBank/DDBJ databases">
        <authorList>
            <person name="Varghese N."/>
            <person name="Submissions S."/>
        </authorList>
    </citation>
    <scope>NUCLEOTIDE SEQUENCE [LARGE SCALE GENOMIC DNA]</scope>
    <source>
        <strain evidence="10">OR362-8,ATCC BAA-1266,JCM 13504</strain>
    </source>
</reference>
<evidence type="ECO:0000313" key="10">
    <source>
        <dbReference type="Proteomes" id="UP000199029"/>
    </source>
</evidence>
<dbReference type="Pfam" id="PF04239">
    <property type="entry name" value="DUF421"/>
    <property type="match status" value="1"/>
</dbReference>
<evidence type="ECO:0000256" key="7">
    <source>
        <dbReference type="SAM" id="Phobius"/>
    </source>
</evidence>
<feature type="domain" description="YetF C-terminal" evidence="8">
    <location>
        <begin position="103"/>
        <end position="171"/>
    </location>
</feature>
<evidence type="ECO:0000256" key="4">
    <source>
        <dbReference type="ARBA" id="ARBA00022692"/>
    </source>
</evidence>
<dbReference type="Proteomes" id="UP000199029">
    <property type="component" value="Unassembled WGS sequence"/>
</dbReference>
<keyword evidence="5 7" id="KW-1133">Transmembrane helix</keyword>
<evidence type="ECO:0000256" key="3">
    <source>
        <dbReference type="ARBA" id="ARBA00022475"/>
    </source>
</evidence>
<keyword evidence="3" id="KW-1003">Cell membrane</keyword>
<sequence>MKKEEIYLGDWQRILLGNAPLEFMLEVVLRTLLIYLVLLVAMRQLGKRMNAQLTVTELAVMIMLGGIVSVAMQVPERGLLHSAFTLGCMLALNRGINWLAFRYRRVEYITQGDVAIVAKDGVLDLDAMAQANLSREQLFGMLRADSVRQLGQVKRVYVEANGEFSIYRQQPARPGLSVLPDTDARVHDDEPAAHNLSACRRCGHPEPADHQLPACPRCGWDKWAPAVHQIEEE</sequence>
<dbReference type="STRING" id="1227077.SAMN04515668_2768"/>
<dbReference type="InterPro" id="IPR007353">
    <property type="entry name" value="DUF421"/>
</dbReference>
<comment type="similarity">
    <text evidence="2">Belongs to the UPF0702 family.</text>
</comment>
<dbReference type="Gene3D" id="3.30.240.20">
    <property type="entry name" value="bsu07140 like domains"/>
    <property type="match status" value="1"/>
</dbReference>
<name>A0A1I5Z782_HYMAR</name>
<organism evidence="9 10">
    <name type="scientific">Hymenobacter arizonensis</name>
    <name type="common">Siccationidurans arizonensis</name>
    <dbReference type="NCBI Taxonomy" id="1227077"/>
    <lineage>
        <taxon>Bacteria</taxon>
        <taxon>Pseudomonadati</taxon>
        <taxon>Bacteroidota</taxon>
        <taxon>Cytophagia</taxon>
        <taxon>Cytophagales</taxon>
        <taxon>Hymenobacteraceae</taxon>
        <taxon>Hymenobacter</taxon>
    </lineage>
</organism>
<keyword evidence="6 7" id="KW-0472">Membrane</keyword>
<dbReference type="EMBL" id="FOXS01000003">
    <property type="protein sequence ID" value="SFQ52205.1"/>
    <property type="molecule type" value="Genomic_DNA"/>
</dbReference>
<feature type="transmembrane region" description="Helical" evidence="7">
    <location>
        <begin position="23"/>
        <end position="41"/>
    </location>
</feature>
<feature type="transmembrane region" description="Helical" evidence="7">
    <location>
        <begin position="53"/>
        <end position="72"/>
    </location>
</feature>
<dbReference type="InterPro" id="IPR023090">
    <property type="entry name" value="UPF0702_alpha/beta_dom_sf"/>
</dbReference>
<evidence type="ECO:0000256" key="2">
    <source>
        <dbReference type="ARBA" id="ARBA00006448"/>
    </source>
</evidence>
<evidence type="ECO:0000256" key="5">
    <source>
        <dbReference type="ARBA" id="ARBA00022989"/>
    </source>
</evidence>
<evidence type="ECO:0000259" key="8">
    <source>
        <dbReference type="Pfam" id="PF04239"/>
    </source>
</evidence>
<accession>A0A1I5Z782</accession>
<proteinExistence type="inferred from homology"/>
<comment type="subcellular location">
    <subcellularLocation>
        <location evidence="1">Cell membrane</location>
        <topology evidence="1">Multi-pass membrane protein</topology>
    </subcellularLocation>
</comment>
<dbReference type="PANTHER" id="PTHR34582">
    <property type="entry name" value="UPF0702 TRANSMEMBRANE PROTEIN YCAP"/>
    <property type="match status" value="1"/>
</dbReference>
<gene>
    <name evidence="9" type="ORF">SAMN04515668_2768</name>
</gene>